<evidence type="ECO:0000313" key="2">
    <source>
        <dbReference type="EMBL" id="GAT44289.1"/>
    </source>
</evidence>
<proteinExistence type="predicted"/>
<feature type="compositionally biased region" description="Low complexity" evidence="1">
    <location>
        <begin position="217"/>
        <end position="233"/>
    </location>
</feature>
<dbReference type="EMBL" id="DF839651">
    <property type="protein sequence ID" value="GAT44289.1"/>
    <property type="molecule type" value="Genomic_DNA"/>
</dbReference>
<evidence type="ECO:0000313" key="3">
    <source>
        <dbReference type="Proteomes" id="UP000815677"/>
    </source>
</evidence>
<feature type="region of interest" description="Disordered" evidence="1">
    <location>
        <begin position="122"/>
        <end position="144"/>
    </location>
</feature>
<reference evidence="2" key="1">
    <citation type="submission" date="2014-09" db="EMBL/GenBank/DDBJ databases">
        <title>Genome sequence of the luminous mushroom Mycena chlorophos for searching fungal bioluminescence genes.</title>
        <authorList>
            <person name="Tanaka Y."/>
            <person name="Kasuga D."/>
            <person name="Oba Y."/>
            <person name="Hase S."/>
            <person name="Sato K."/>
            <person name="Oba Y."/>
            <person name="Sakakibara Y."/>
        </authorList>
    </citation>
    <scope>NUCLEOTIDE SEQUENCE</scope>
</reference>
<organism evidence="2 3">
    <name type="scientific">Mycena chlorophos</name>
    <name type="common">Agaric fungus</name>
    <name type="synonym">Agaricus chlorophos</name>
    <dbReference type="NCBI Taxonomy" id="658473"/>
    <lineage>
        <taxon>Eukaryota</taxon>
        <taxon>Fungi</taxon>
        <taxon>Dikarya</taxon>
        <taxon>Basidiomycota</taxon>
        <taxon>Agaricomycotina</taxon>
        <taxon>Agaricomycetes</taxon>
        <taxon>Agaricomycetidae</taxon>
        <taxon>Agaricales</taxon>
        <taxon>Marasmiineae</taxon>
        <taxon>Mycenaceae</taxon>
        <taxon>Mycena</taxon>
    </lineage>
</organism>
<feature type="region of interest" description="Disordered" evidence="1">
    <location>
        <begin position="285"/>
        <end position="311"/>
    </location>
</feature>
<name>A0ABQ0L1J1_MYCCL</name>
<accession>A0ABQ0L1J1</accession>
<gene>
    <name evidence="2" type="ORF">MCHLO_01927</name>
</gene>
<dbReference type="Proteomes" id="UP000815677">
    <property type="component" value="Unassembled WGS sequence"/>
</dbReference>
<feature type="region of interest" description="Disordered" evidence="1">
    <location>
        <begin position="215"/>
        <end position="262"/>
    </location>
</feature>
<feature type="compositionally biased region" description="Low complexity" evidence="1">
    <location>
        <begin position="250"/>
        <end position="262"/>
    </location>
</feature>
<keyword evidence="3" id="KW-1185">Reference proteome</keyword>
<evidence type="ECO:0000256" key="1">
    <source>
        <dbReference type="SAM" id="MobiDB-lite"/>
    </source>
</evidence>
<sequence>MEQSGDSELWVPLLVRERVAYTQFRLHGFGHGRLVTSHDERHKARLASSSHSLNSAHTVLGPTSKVGAALLPWPTEAKLEPARSLFHNWQSPITLRCVICSAVLPEDSQSCRDDRNFDDLCAEQNNPTPRLTGPGEDSSTGNRSCALNSWPEATPLVALASRSNASAEPRLFVSFAGIFELSSEDLFCLPFRGRKRGRRICANTIDTRKRGDCSLFSTSASASDSRPSSTRPDQTMYRSPNGKDRGGKRPPTQGGAPQAAHAHAQNMGMGMGFYPQYGGQFASFPPAPPDYGPGGYGHHSQPHWPQPYNQGHYGRMPMAGFGHYADRDDEESLADSLSGGPRKMMNVKVTLAANQHVQVRLNSGAWVAGLILAVLDVAEKKCGIQYRIQYEVQGRGTVTRDFDADSRDFRALF</sequence>
<protein>
    <submittedName>
        <fullName evidence="2">Uncharacterized protein</fullName>
    </submittedName>
</protein>